<protein>
    <submittedName>
        <fullName evidence="3">Uncharacterized protein</fullName>
    </submittedName>
</protein>
<proteinExistence type="predicted"/>
<reference evidence="3" key="1">
    <citation type="submission" date="2023-03" db="EMBL/GenBank/DDBJ databases">
        <title>Massive genome expansion in bonnet fungi (Mycena s.s.) driven by repeated elements and novel gene families across ecological guilds.</title>
        <authorList>
            <consortium name="Lawrence Berkeley National Laboratory"/>
            <person name="Harder C.B."/>
            <person name="Miyauchi S."/>
            <person name="Viragh M."/>
            <person name="Kuo A."/>
            <person name="Thoen E."/>
            <person name="Andreopoulos B."/>
            <person name="Lu D."/>
            <person name="Skrede I."/>
            <person name="Drula E."/>
            <person name="Henrissat B."/>
            <person name="Morin E."/>
            <person name="Kohler A."/>
            <person name="Barry K."/>
            <person name="LaButti K."/>
            <person name="Morin E."/>
            <person name="Salamov A."/>
            <person name="Lipzen A."/>
            <person name="Mereny Z."/>
            <person name="Hegedus B."/>
            <person name="Baldrian P."/>
            <person name="Stursova M."/>
            <person name="Weitz H."/>
            <person name="Taylor A."/>
            <person name="Grigoriev I.V."/>
            <person name="Nagy L.G."/>
            <person name="Martin F."/>
            <person name="Kauserud H."/>
        </authorList>
    </citation>
    <scope>NUCLEOTIDE SEQUENCE</scope>
    <source>
        <strain evidence="3">9144</strain>
    </source>
</reference>
<evidence type="ECO:0000256" key="1">
    <source>
        <dbReference type="SAM" id="MobiDB-lite"/>
    </source>
</evidence>
<evidence type="ECO:0000313" key="3">
    <source>
        <dbReference type="EMBL" id="KAJ7191225.1"/>
    </source>
</evidence>
<evidence type="ECO:0000256" key="2">
    <source>
        <dbReference type="SAM" id="SignalP"/>
    </source>
</evidence>
<feature type="signal peptide" evidence="2">
    <location>
        <begin position="1"/>
        <end position="20"/>
    </location>
</feature>
<accession>A0AAD6XX86</accession>
<evidence type="ECO:0000313" key="4">
    <source>
        <dbReference type="Proteomes" id="UP001219525"/>
    </source>
</evidence>
<comment type="caution">
    <text evidence="3">The sequence shown here is derived from an EMBL/GenBank/DDBJ whole genome shotgun (WGS) entry which is preliminary data.</text>
</comment>
<feature type="compositionally biased region" description="Acidic residues" evidence="1">
    <location>
        <begin position="147"/>
        <end position="160"/>
    </location>
</feature>
<keyword evidence="4" id="KW-1185">Reference proteome</keyword>
<dbReference type="AlphaFoldDB" id="A0AAD6XX86"/>
<dbReference type="EMBL" id="JARJCW010000136">
    <property type="protein sequence ID" value="KAJ7191225.1"/>
    <property type="molecule type" value="Genomic_DNA"/>
</dbReference>
<sequence length="170" mass="17883">MNPVATVILIACAIMTVVSASPFPSTATNALHFLNHARPLLTVARVFLQNAYAIVRLFYGSIVPFSFRIFLYTANGAAGKDDCAVHAAGALCGEVDAANEGSGIEEGVPPRGAGPGGRARRVVVAQRNEHGTIRHVGQVEVVHNTERDEDSGMDGGDDEEGHYARGRDGG</sequence>
<name>A0AAD6XX86_9AGAR</name>
<feature type="region of interest" description="Disordered" evidence="1">
    <location>
        <begin position="141"/>
        <end position="170"/>
    </location>
</feature>
<feature type="compositionally biased region" description="Basic and acidic residues" evidence="1">
    <location>
        <begin position="161"/>
        <end position="170"/>
    </location>
</feature>
<gene>
    <name evidence="3" type="ORF">GGX14DRAFT_601152</name>
</gene>
<dbReference type="Proteomes" id="UP001219525">
    <property type="component" value="Unassembled WGS sequence"/>
</dbReference>
<keyword evidence="2" id="KW-0732">Signal</keyword>
<organism evidence="3 4">
    <name type="scientific">Mycena pura</name>
    <dbReference type="NCBI Taxonomy" id="153505"/>
    <lineage>
        <taxon>Eukaryota</taxon>
        <taxon>Fungi</taxon>
        <taxon>Dikarya</taxon>
        <taxon>Basidiomycota</taxon>
        <taxon>Agaricomycotina</taxon>
        <taxon>Agaricomycetes</taxon>
        <taxon>Agaricomycetidae</taxon>
        <taxon>Agaricales</taxon>
        <taxon>Marasmiineae</taxon>
        <taxon>Mycenaceae</taxon>
        <taxon>Mycena</taxon>
    </lineage>
</organism>
<feature type="chain" id="PRO_5042171512" evidence="2">
    <location>
        <begin position="21"/>
        <end position="170"/>
    </location>
</feature>